<dbReference type="Pfam" id="PF07687">
    <property type="entry name" value="M20_dimer"/>
    <property type="match status" value="1"/>
</dbReference>
<feature type="binding site" evidence="3">
    <location>
        <position position="137"/>
    </location>
    <ligand>
        <name>Zn(2+)</name>
        <dbReference type="ChEBI" id="CHEBI:29105"/>
        <label>2</label>
    </ligand>
</feature>
<evidence type="ECO:0000313" key="5">
    <source>
        <dbReference type="EMBL" id="RCV92354.1"/>
    </source>
</evidence>
<dbReference type="Pfam" id="PF01546">
    <property type="entry name" value="Peptidase_M20"/>
    <property type="match status" value="1"/>
</dbReference>
<dbReference type="SUPFAM" id="SSF55031">
    <property type="entry name" value="Bacterial exopeptidase dimerisation domain"/>
    <property type="match status" value="1"/>
</dbReference>
<keyword evidence="6" id="KW-1185">Reference proteome</keyword>
<evidence type="ECO:0000256" key="2">
    <source>
        <dbReference type="ARBA" id="ARBA00022801"/>
    </source>
</evidence>
<reference evidence="5 6" key="1">
    <citation type="submission" date="2018-07" db="EMBL/GenBank/DDBJ databases">
        <title>Halomonas rutogse sp. nov., isolated from Lake TangqianCo on Tibetan Plateau.</title>
        <authorList>
            <person name="Lu H."/>
            <person name="Xing P."/>
            <person name="Wu Q."/>
        </authorList>
    </citation>
    <scope>NUCLEOTIDE SEQUENCE [LARGE SCALE GENOMIC DNA]</scope>
    <source>
        <strain evidence="5 6">TQ8S</strain>
    </source>
</reference>
<dbReference type="Proteomes" id="UP000253204">
    <property type="component" value="Unassembled WGS sequence"/>
</dbReference>
<dbReference type="Gene3D" id="3.40.630.10">
    <property type="entry name" value="Zn peptidases"/>
    <property type="match status" value="1"/>
</dbReference>
<comment type="cofactor">
    <cofactor evidence="3">
        <name>Zn(2+)</name>
        <dbReference type="ChEBI" id="CHEBI:29105"/>
    </cofactor>
    <text evidence="3">Binds 2 Zn(2+) ions per subunit.</text>
</comment>
<feature type="binding site" evidence="3">
    <location>
        <position position="102"/>
    </location>
    <ligand>
        <name>Zn(2+)</name>
        <dbReference type="ChEBI" id="CHEBI:29105"/>
        <label>2</label>
    </ligand>
</feature>
<dbReference type="EMBL" id="QPIJ01000014">
    <property type="protein sequence ID" value="RCV92354.1"/>
    <property type="molecule type" value="Genomic_DNA"/>
</dbReference>
<dbReference type="InterPro" id="IPR010158">
    <property type="entry name" value="Amidase_Cbmase"/>
</dbReference>
<dbReference type="InterPro" id="IPR002933">
    <property type="entry name" value="Peptidase_M20"/>
</dbReference>
<name>A0A368U5U6_9GAMM</name>
<dbReference type="OrthoDB" id="9808195at2"/>
<comment type="similarity">
    <text evidence="1">Belongs to the peptidase M20 family.</text>
</comment>
<accession>A0A368U5U6</accession>
<evidence type="ECO:0000313" key="6">
    <source>
        <dbReference type="Proteomes" id="UP000253204"/>
    </source>
</evidence>
<dbReference type="NCBIfam" id="NF006769">
    <property type="entry name" value="PRK09290.1-3"/>
    <property type="match status" value="1"/>
</dbReference>
<sequence>MSTQRSGPPTTPQIDGERLWSSLMEMARIGPSPNGGSRRLTLSEEDLAGRQQLLEWTDALGCESRTDQAGNLFIRRPGLENDLSPVAVGSHLDTQPLGGRFDGVLGVLAGLEIFRTLHDQGITTRRPLELVNWTNEEGSRFAPAMGGSGVYAERLSLEDFRAAQDRDGICLGEALDQSGYRGALTRHDLPLAAYLELHIEQGPILEKKNLPVGIVSGVQGLRWYDITFTGDSAHAGPTPMEYRHDPLMAATAFVEAMRKTVLDDAEGTSRLTIGDFQVAEPSRNVIPGAVTLHVDVRHTDERALQALDDTLRAHVQAAAEREGVNANISVLWHMPVTRFDETLVKDLSTAAEALGHQPFSMMSGAGHDAVNVSYVTPTAMLFIPCRDGISHNEREDVEPAHCAIATQVLCDALLRAANRKG</sequence>
<dbReference type="Gene3D" id="3.30.70.360">
    <property type="match status" value="1"/>
</dbReference>
<dbReference type="PIRSF" id="PIRSF001235">
    <property type="entry name" value="Amidase_carbamoylase"/>
    <property type="match status" value="1"/>
</dbReference>
<dbReference type="GO" id="GO:0016813">
    <property type="term" value="F:hydrolase activity, acting on carbon-nitrogen (but not peptide) bonds, in linear amidines"/>
    <property type="evidence" value="ECO:0007669"/>
    <property type="project" value="InterPro"/>
</dbReference>
<organism evidence="5 6">
    <name type="scientific">Vreelandella rituensis</name>
    <dbReference type="NCBI Taxonomy" id="2282306"/>
    <lineage>
        <taxon>Bacteria</taxon>
        <taxon>Pseudomonadati</taxon>
        <taxon>Pseudomonadota</taxon>
        <taxon>Gammaproteobacteria</taxon>
        <taxon>Oceanospirillales</taxon>
        <taxon>Halomonadaceae</taxon>
        <taxon>Vreelandella</taxon>
    </lineage>
</organism>
<keyword evidence="3" id="KW-0479">Metal-binding</keyword>
<dbReference type="AlphaFoldDB" id="A0A368U5U6"/>
<evidence type="ECO:0000259" key="4">
    <source>
        <dbReference type="Pfam" id="PF07687"/>
    </source>
</evidence>
<feature type="domain" description="Peptidase M20 dimerisation" evidence="4">
    <location>
        <begin position="217"/>
        <end position="320"/>
    </location>
</feature>
<protein>
    <submittedName>
        <fullName evidence="5">Zn-dependent hydrolase</fullName>
    </submittedName>
</protein>
<evidence type="ECO:0000256" key="1">
    <source>
        <dbReference type="ARBA" id="ARBA00006153"/>
    </source>
</evidence>
<feature type="binding site" evidence="3">
    <location>
        <position position="102"/>
    </location>
    <ligand>
        <name>Zn(2+)</name>
        <dbReference type="ChEBI" id="CHEBI:29105"/>
        <label>1</label>
    </ligand>
</feature>
<evidence type="ECO:0000256" key="3">
    <source>
        <dbReference type="PIRSR" id="PIRSR001235-1"/>
    </source>
</evidence>
<dbReference type="CDD" id="cd03884">
    <property type="entry name" value="M20_bAS"/>
    <property type="match status" value="1"/>
</dbReference>
<dbReference type="PANTHER" id="PTHR32494">
    <property type="entry name" value="ALLANTOATE DEIMINASE-RELATED"/>
    <property type="match status" value="1"/>
</dbReference>
<dbReference type="SUPFAM" id="SSF53187">
    <property type="entry name" value="Zn-dependent exopeptidases"/>
    <property type="match status" value="1"/>
</dbReference>
<keyword evidence="3" id="KW-0862">Zinc</keyword>
<dbReference type="PANTHER" id="PTHR32494:SF5">
    <property type="entry name" value="ALLANTOATE AMIDOHYDROLASE"/>
    <property type="match status" value="1"/>
</dbReference>
<dbReference type="InterPro" id="IPR011650">
    <property type="entry name" value="Peptidase_M20_dimer"/>
</dbReference>
<gene>
    <name evidence="5" type="ORF">DU506_08075</name>
</gene>
<comment type="caution">
    <text evidence="5">The sequence shown here is derived from an EMBL/GenBank/DDBJ whole genome shotgun (WGS) entry which is preliminary data.</text>
</comment>
<proteinExistence type="inferred from homology"/>
<keyword evidence="2 5" id="KW-0378">Hydrolase</keyword>
<dbReference type="NCBIfam" id="TIGR01879">
    <property type="entry name" value="hydantase"/>
    <property type="match status" value="1"/>
</dbReference>
<dbReference type="RefSeq" id="WP_114486433.1">
    <property type="nucleotide sequence ID" value="NZ_CBCSHM010000011.1"/>
</dbReference>
<feature type="binding site" evidence="3">
    <location>
        <position position="91"/>
    </location>
    <ligand>
        <name>Zn(2+)</name>
        <dbReference type="ChEBI" id="CHEBI:29105"/>
        <label>1</label>
    </ligand>
</feature>
<dbReference type="GO" id="GO:0046872">
    <property type="term" value="F:metal ion binding"/>
    <property type="evidence" value="ECO:0007669"/>
    <property type="project" value="UniProtKB-KW"/>
</dbReference>
<dbReference type="InterPro" id="IPR036264">
    <property type="entry name" value="Bact_exopeptidase_dim_dom"/>
</dbReference>
<dbReference type="NCBIfam" id="NF006771">
    <property type="entry name" value="PRK09290.1-5"/>
    <property type="match status" value="1"/>
</dbReference>
<feature type="binding site" evidence="3">
    <location>
        <position position="198"/>
    </location>
    <ligand>
        <name>Zn(2+)</name>
        <dbReference type="ChEBI" id="CHEBI:29105"/>
        <label>1</label>
    </ligand>
</feature>
<feature type="binding site" evidence="3">
    <location>
        <position position="391"/>
    </location>
    <ligand>
        <name>Zn(2+)</name>
        <dbReference type="ChEBI" id="CHEBI:29105"/>
        <label>2</label>
    </ligand>
</feature>